<accession>A0A9X2KGR3</accession>
<feature type="compositionally biased region" description="Low complexity" evidence="1">
    <location>
        <begin position="77"/>
        <end position="86"/>
    </location>
</feature>
<protein>
    <submittedName>
        <fullName evidence="2">Uncharacterized protein</fullName>
    </submittedName>
</protein>
<comment type="caution">
    <text evidence="2">The sequence shown here is derived from an EMBL/GenBank/DDBJ whole genome shotgun (WGS) entry which is preliminary data.</text>
</comment>
<reference evidence="2" key="1">
    <citation type="submission" date="2022-03" db="EMBL/GenBank/DDBJ databases">
        <title>Aurantimonas Liuensis sp. Nov., isolated from the hadal seawater of the Mariana Trench.</title>
        <authorList>
            <person name="Liu R."/>
        </authorList>
    </citation>
    <scope>NUCLEOTIDE SEQUENCE</scope>
    <source>
        <strain evidence="2">LRZ36</strain>
    </source>
</reference>
<evidence type="ECO:0000313" key="2">
    <source>
        <dbReference type="EMBL" id="MCP3056756.1"/>
    </source>
</evidence>
<proteinExistence type="predicted"/>
<gene>
    <name evidence="2" type="ORF">MJ956_16620</name>
</gene>
<dbReference type="Proteomes" id="UP001155220">
    <property type="component" value="Unassembled WGS sequence"/>
</dbReference>
<dbReference type="RefSeq" id="WP_253965565.1">
    <property type="nucleotide sequence ID" value="NZ_JALHBS010000105.1"/>
</dbReference>
<dbReference type="EMBL" id="JALHBS010000105">
    <property type="protein sequence ID" value="MCP3056756.1"/>
    <property type="molecule type" value="Genomic_DNA"/>
</dbReference>
<feature type="compositionally biased region" description="Basic and acidic residues" evidence="1">
    <location>
        <begin position="63"/>
        <end position="76"/>
    </location>
</feature>
<name>A0A9X2KGR3_9HYPH</name>
<feature type="compositionally biased region" description="Basic and acidic residues" evidence="1">
    <location>
        <begin position="89"/>
        <end position="98"/>
    </location>
</feature>
<keyword evidence="3" id="KW-1185">Reference proteome</keyword>
<organism evidence="2 3">
    <name type="scientific">Aurantimonas marianensis</name>
    <dbReference type="NCBI Taxonomy" id="2920428"/>
    <lineage>
        <taxon>Bacteria</taxon>
        <taxon>Pseudomonadati</taxon>
        <taxon>Pseudomonadota</taxon>
        <taxon>Alphaproteobacteria</taxon>
        <taxon>Hyphomicrobiales</taxon>
        <taxon>Aurantimonadaceae</taxon>
        <taxon>Aurantimonas</taxon>
    </lineage>
</organism>
<sequence>MRESSRASSIGIPKSLAPHHDASANSSDQTRLMPMVAGCVLVCGRINQDAVKGSTMAKGQMRSNKETRKPKADKAKAVAPATVPGKFAPQEKNDGKKK</sequence>
<dbReference type="AlphaFoldDB" id="A0A9X2KGR3"/>
<evidence type="ECO:0000313" key="3">
    <source>
        <dbReference type="Proteomes" id="UP001155220"/>
    </source>
</evidence>
<feature type="region of interest" description="Disordered" evidence="1">
    <location>
        <begin position="50"/>
        <end position="98"/>
    </location>
</feature>
<feature type="region of interest" description="Disordered" evidence="1">
    <location>
        <begin position="1"/>
        <end position="31"/>
    </location>
</feature>
<evidence type="ECO:0000256" key="1">
    <source>
        <dbReference type="SAM" id="MobiDB-lite"/>
    </source>
</evidence>